<proteinExistence type="predicted"/>
<evidence type="ECO:0000313" key="2">
    <source>
        <dbReference type="EMBL" id="QTC88094.1"/>
    </source>
</evidence>
<organism evidence="2 3">
    <name type="scientific">Brevundimonas pondensis</name>
    <dbReference type="NCBI Taxonomy" id="2774189"/>
    <lineage>
        <taxon>Bacteria</taxon>
        <taxon>Pseudomonadati</taxon>
        <taxon>Pseudomonadota</taxon>
        <taxon>Alphaproteobacteria</taxon>
        <taxon>Caulobacterales</taxon>
        <taxon>Caulobacteraceae</taxon>
        <taxon>Brevundimonas</taxon>
    </lineage>
</organism>
<dbReference type="Proteomes" id="UP000663942">
    <property type="component" value="Chromosome"/>
</dbReference>
<evidence type="ECO:0000313" key="3">
    <source>
        <dbReference type="Proteomes" id="UP000663942"/>
    </source>
</evidence>
<reference evidence="2 3" key="1">
    <citation type="submission" date="2020-09" db="EMBL/GenBank/DDBJ databases">
        <title>Brevundimonas sp. LVF1 isolated from an oligotrophic pond in Goettingen, Germany.</title>
        <authorList>
            <person name="Friedrich I."/>
            <person name="Klassen A."/>
            <person name="Neubauer H."/>
            <person name="Schneider D."/>
            <person name="Hertel R."/>
            <person name="Daniel R."/>
        </authorList>
    </citation>
    <scope>NUCLEOTIDE SEQUENCE [LARGE SCALE GENOMIC DNA]</scope>
    <source>
        <strain evidence="2 3">LVF1</strain>
    </source>
</reference>
<protein>
    <submittedName>
        <fullName evidence="2">Uncharacterized protein</fullName>
    </submittedName>
</protein>
<sequence>MNALTVTPNSKTISTPLGPDLSGPLKSWLVAERSDSVAIETIRRSPVLHDEARQALPALRDAALTPATEAQIRQTIGTRFALFPQPKRDDGQWAAWWADYYDALRGLTPYAVEAGMAAWVRSPDAEFMAKPGKLRELAMTVPNENVWARAHMRATTATRTFPEEVQPEPKSADRPTQEQMKALMADFHQKMAGKEIRDIRPKRRPSPQARVDETGISAEARALMARQG</sequence>
<dbReference type="EMBL" id="CP062006">
    <property type="protein sequence ID" value="QTC88094.1"/>
    <property type="molecule type" value="Genomic_DNA"/>
</dbReference>
<gene>
    <name evidence="2" type="ORF">IFE19_01415</name>
</gene>
<evidence type="ECO:0000256" key="1">
    <source>
        <dbReference type="SAM" id="MobiDB-lite"/>
    </source>
</evidence>
<accession>A0ABX7SL58</accession>
<feature type="region of interest" description="Disordered" evidence="1">
    <location>
        <begin position="194"/>
        <end position="228"/>
    </location>
</feature>
<keyword evidence="3" id="KW-1185">Reference proteome</keyword>
<dbReference type="RefSeq" id="WP_207825062.1">
    <property type="nucleotide sequence ID" value="NZ_CP062006.1"/>
</dbReference>
<name>A0ABX7SL58_9CAUL</name>